<sequence length="486" mass="55142">MDAAAAAAVSTLSALAVFVSTVHQGAVRSAHGYKVVGRREWERWVEREFAFSPSSWREVPLPVGAPRILPTDWRGRPIYREGQLVGPWRCILAFDSVAGVAPPTTLPPLLAPAGNARLICCVPSLYNDLLKLFPFQKWEKVPEPILCDSNKRKTSLDTIPKKTPLDAKDTIPKKVHTEPMQCDPPLDTAISKKLQTEPIQCNSDEQKAPLDTAISKKLQTEPIQCDSDEPKTPLDTKDIISKKVQTQLIQCDLDEPKTPLDTKDIISKKVQTELIQSHSYEQAIPLDTKDIISKKVQTELIHCYSYEQATPLDAKDGISIKVQQSGAGPYEHPRSCEELPVPKQRRAQRDYIASLTLGDIAQHFHLPIREASRTLQIGLSILKKKCRQYGIPRWPHRKIKSLDSLIQDLEYVIDDTERDGVEQEKHSQKETEKDDAIRSLAKRKRMLETEMATIQQKPNLDLMTETKQFRQFVFKRRYKAKHLVDE</sequence>
<dbReference type="EnsemblPlants" id="AVESA.00010b.r2.2CG0313540.1">
    <property type="protein sequence ID" value="AVESA.00010b.r2.2CG0313540.1.CDS"/>
    <property type="gene ID" value="AVESA.00010b.r2.2CG0313540"/>
</dbReference>
<proteinExistence type="predicted"/>
<reference evidence="1" key="2">
    <citation type="submission" date="2025-09" db="UniProtKB">
        <authorList>
            <consortium name="EnsemblPlants"/>
        </authorList>
    </citation>
    <scope>IDENTIFICATION</scope>
</reference>
<accession>A0ACD5UTF2</accession>
<reference evidence="1" key="1">
    <citation type="submission" date="2021-05" db="EMBL/GenBank/DDBJ databases">
        <authorList>
            <person name="Scholz U."/>
            <person name="Mascher M."/>
            <person name="Fiebig A."/>
        </authorList>
    </citation>
    <scope>NUCLEOTIDE SEQUENCE [LARGE SCALE GENOMIC DNA]</scope>
</reference>
<protein>
    <submittedName>
        <fullName evidence="1">Uncharacterized protein</fullName>
    </submittedName>
</protein>
<name>A0ACD5UTF2_AVESA</name>
<evidence type="ECO:0000313" key="1">
    <source>
        <dbReference type="EnsemblPlants" id="AVESA.00010b.r2.2CG0313540.1.CDS"/>
    </source>
</evidence>
<evidence type="ECO:0000313" key="2">
    <source>
        <dbReference type="Proteomes" id="UP001732700"/>
    </source>
</evidence>
<keyword evidence="2" id="KW-1185">Reference proteome</keyword>
<dbReference type="Proteomes" id="UP001732700">
    <property type="component" value="Chromosome 2C"/>
</dbReference>
<organism evidence="1 2">
    <name type="scientific">Avena sativa</name>
    <name type="common">Oat</name>
    <dbReference type="NCBI Taxonomy" id="4498"/>
    <lineage>
        <taxon>Eukaryota</taxon>
        <taxon>Viridiplantae</taxon>
        <taxon>Streptophyta</taxon>
        <taxon>Embryophyta</taxon>
        <taxon>Tracheophyta</taxon>
        <taxon>Spermatophyta</taxon>
        <taxon>Magnoliopsida</taxon>
        <taxon>Liliopsida</taxon>
        <taxon>Poales</taxon>
        <taxon>Poaceae</taxon>
        <taxon>BOP clade</taxon>
        <taxon>Pooideae</taxon>
        <taxon>Poodae</taxon>
        <taxon>Poeae</taxon>
        <taxon>Poeae Chloroplast Group 1 (Aveneae type)</taxon>
        <taxon>Aveninae</taxon>
        <taxon>Avena</taxon>
    </lineage>
</organism>